<sequence>MEPEMERNHYSFEELTDIILIYGECRKNQRQAATLYAQRFPDRRHVDHGFFHRLCERLKRNGQFYKSTKPIHVPQRNQEIIDAVHEALMENPYTSTRAIATDLNISHITVHRIIKHSLGWHPFKRHTTQRLIPGDMLRRLNFCEWIIIDHVNFNDAGNEIFLKHILWSDEAVFGSDGSINRHNEHHYAEHNPHCMKTTNVQGRWTVNVWIGILGDKIIGPEFIQGNVNAQYYANFLTHRLEELLEDVPLANRMEMMFQQDGHPAHTSRLTRAVLNRKFPC</sequence>
<name>A0AAV2NMJ7_9HYME</name>
<evidence type="ECO:0000313" key="3">
    <source>
        <dbReference type="Proteomes" id="UP001497644"/>
    </source>
</evidence>
<dbReference type="InterPro" id="IPR036397">
    <property type="entry name" value="RNaseH_sf"/>
</dbReference>
<dbReference type="Gene3D" id="3.30.420.10">
    <property type="entry name" value="Ribonuclease H-like superfamily/Ribonuclease H"/>
    <property type="match status" value="1"/>
</dbReference>
<keyword evidence="3" id="KW-1185">Reference proteome</keyword>
<reference evidence="2" key="1">
    <citation type="submission" date="2024-04" db="EMBL/GenBank/DDBJ databases">
        <authorList>
            <consortium name="Molecular Ecology Group"/>
        </authorList>
    </citation>
    <scope>NUCLEOTIDE SEQUENCE</scope>
</reference>
<accession>A0AAV2NMJ7</accession>
<dbReference type="PANTHER" id="PTHR47326">
    <property type="entry name" value="TRANSPOSABLE ELEMENT TC3 TRANSPOSASE-LIKE PROTEIN"/>
    <property type="match status" value="1"/>
</dbReference>
<dbReference type="Pfam" id="PF16087">
    <property type="entry name" value="DUF4817"/>
    <property type="match status" value="1"/>
</dbReference>
<dbReference type="EMBL" id="OZ034826">
    <property type="protein sequence ID" value="CAL1680970.1"/>
    <property type="molecule type" value="Genomic_DNA"/>
</dbReference>
<organism evidence="2 3">
    <name type="scientific">Lasius platythorax</name>
    <dbReference type="NCBI Taxonomy" id="488582"/>
    <lineage>
        <taxon>Eukaryota</taxon>
        <taxon>Metazoa</taxon>
        <taxon>Ecdysozoa</taxon>
        <taxon>Arthropoda</taxon>
        <taxon>Hexapoda</taxon>
        <taxon>Insecta</taxon>
        <taxon>Pterygota</taxon>
        <taxon>Neoptera</taxon>
        <taxon>Endopterygota</taxon>
        <taxon>Hymenoptera</taxon>
        <taxon>Apocrita</taxon>
        <taxon>Aculeata</taxon>
        <taxon>Formicoidea</taxon>
        <taxon>Formicidae</taxon>
        <taxon>Formicinae</taxon>
        <taxon>Lasius</taxon>
        <taxon>Lasius</taxon>
    </lineage>
</organism>
<feature type="domain" description="DUF4817" evidence="1">
    <location>
        <begin position="11"/>
        <end position="63"/>
    </location>
</feature>
<gene>
    <name evidence="2" type="ORF">LPLAT_LOCUS7137</name>
</gene>
<dbReference type="GO" id="GO:0003676">
    <property type="term" value="F:nucleic acid binding"/>
    <property type="evidence" value="ECO:0007669"/>
    <property type="project" value="InterPro"/>
</dbReference>
<dbReference type="PANTHER" id="PTHR47326:SF1">
    <property type="entry name" value="HTH PSQ-TYPE DOMAIN-CONTAINING PROTEIN"/>
    <property type="match status" value="1"/>
</dbReference>
<dbReference type="AlphaFoldDB" id="A0AAV2NMJ7"/>
<protein>
    <recommendedName>
        <fullName evidence="1">DUF4817 domain-containing protein</fullName>
    </recommendedName>
</protein>
<evidence type="ECO:0000313" key="2">
    <source>
        <dbReference type="EMBL" id="CAL1680970.1"/>
    </source>
</evidence>
<evidence type="ECO:0000259" key="1">
    <source>
        <dbReference type="Pfam" id="PF16087"/>
    </source>
</evidence>
<dbReference type="Proteomes" id="UP001497644">
    <property type="component" value="Chromosome 3"/>
</dbReference>
<dbReference type="InterPro" id="IPR032135">
    <property type="entry name" value="DUF4817"/>
</dbReference>
<proteinExistence type="predicted"/>